<dbReference type="Pfam" id="PF07690">
    <property type="entry name" value="MFS_1"/>
    <property type="match status" value="1"/>
</dbReference>
<accession>A0A8J8GFB2</accession>
<evidence type="ECO:0000256" key="5">
    <source>
        <dbReference type="ARBA" id="ARBA00023136"/>
    </source>
</evidence>
<feature type="transmembrane region" description="Helical" evidence="6">
    <location>
        <begin position="12"/>
        <end position="37"/>
    </location>
</feature>
<feature type="transmembrane region" description="Helical" evidence="6">
    <location>
        <begin position="79"/>
        <end position="102"/>
    </location>
</feature>
<reference evidence="8" key="1">
    <citation type="submission" date="2020-06" db="EMBL/GenBank/DDBJ databases">
        <title>A novel thermopfilic bacterium from Erzurum, Turkey.</title>
        <authorList>
            <person name="Adiguzel A."/>
            <person name="Ay H."/>
            <person name="Baltaci M.O."/>
        </authorList>
    </citation>
    <scope>NUCLEOTIDE SEQUENCE</scope>
    <source>
        <strain evidence="8">P2</strain>
    </source>
</reference>
<proteinExistence type="predicted"/>
<keyword evidence="3 6" id="KW-0812">Transmembrane</keyword>
<dbReference type="InterPro" id="IPR020846">
    <property type="entry name" value="MFS_dom"/>
</dbReference>
<feature type="transmembrane region" description="Helical" evidence="6">
    <location>
        <begin position="165"/>
        <end position="186"/>
    </location>
</feature>
<comment type="caution">
    <text evidence="8">The sequence shown here is derived from an EMBL/GenBank/DDBJ whole genome shotgun (WGS) entry which is preliminary data.</text>
</comment>
<feature type="transmembrane region" description="Helical" evidence="6">
    <location>
        <begin position="306"/>
        <end position="327"/>
    </location>
</feature>
<dbReference type="PANTHER" id="PTHR23531:SF1">
    <property type="entry name" value="QUINOLENE RESISTANCE PROTEIN NORA"/>
    <property type="match status" value="1"/>
</dbReference>
<dbReference type="SUPFAM" id="SSF103473">
    <property type="entry name" value="MFS general substrate transporter"/>
    <property type="match status" value="1"/>
</dbReference>
<feature type="transmembrane region" description="Helical" evidence="6">
    <location>
        <begin position="218"/>
        <end position="242"/>
    </location>
</feature>
<name>A0A8J8GFB2_9BACI</name>
<dbReference type="InterPro" id="IPR036259">
    <property type="entry name" value="MFS_trans_sf"/>
</dbReference>
<dbReference type="InterPro" id="IPR052714">
    <property type="entry name" value="MFS_Exporter"/>
</dbReference>
<dbReference type="AlphaFoldDB" id="A0A8J8GFB2"/>
<dbReference type="GO" id="GO:0005886">
    <property type="term" value="C:plasma membrane"/>
    <property type="evidence" value="ECO:0007669"/>
    <property type="project" value="UniProtKB-SubCell"/>
</dbReference>
<keyword evidence="2" id="KW-0813">Transport</keyword>
<evidence type="ECO:0000256" key="2">
    <source>
        <dbReference type="ARBA" id="ARBA00022448"/>
    </source>
</evidence>
<feature type="transmembrane region" description="Helical" evidence="6">
    <location>
        <begin position="369"/>
        <end position="389"/>
    </location>
</feature>
<dbReference type="GO" id="GO:0022857">
    <property type="term" value="F:transmembrane transporter activity"/>
    <property type="evidence" value="ECO:0007669"/>
    <property type="project" value="InterPro"/>
</dbReference>
<dbReference type="Gene3D" id="1.20.1250.20">
    <property type="entry name" value="MFS general substrate transporter like domains"/>
    <property type="match status" value="1"/>
</dbReference>
<sequence>MEHYNSKLWTKDFIIVSTINFFLALVFYLLVVTIAVYAVDKYDASTSEAGLITGIFIIGTLIGRLFIGRLINIIGQRKTLFIGLIMYLVTTSFYFINAGIAFLLLTRFLHGIALGVANTATGTIVAQTIPANRKGEGIGYFSMSATLAAALGPFIGLYMSQHTTFQMIFSFCLALGLISLLIGLFLHVPAIPAREEEAKQKLFVFKKPKLSNFVEPRALPIATITLVTSLCYASVLSFVNFYAIEKDLVTAASFFFVVYAGAVLLSRPITGRLMDVKGANVVMYPAFFILAAGMILLSLADNGFTFLISGILIGLGFGNIQSCTQAIAVKLTPVQRMGLATSTFFIFLDAGLGFGPYLLGFLIPLTGYSFLYGILGIVAMLSSILYYFLHGKKDKMDRKKESSTLAAL</sequence>
<dbReference type="CDD" id="cd17489">
    <property type="entry name" value="MFS_YfcJ_like"/>
    <property type="match status" value="1"/>
</dbReference>
<dbReference type="InterPro" id="IPR011701">
    <property type="entry name" value="MFS"/>
</dbReference>
<feature type="transmembrane region" description="Helical" evidence="6">
    <location>
        <begin position="281"/>
        <end position="300"/>
    </location>
</feature>
<keyword evidence="5 6" id="KW-0472">Membrane</keyword>
<dbReference type="EMBL" id="JABTTE010000022">
    <property type="protein sequence ID" value="NSL52834.1"/>
    <property type="molecule type" value="Genomic_DNA"/>
</dbReference>
<dbReference type="PANTHER" id="PTHR23531">
    <property type="entry name" value="QUINOLENE RESISTANCE PROTEIN NORA"/>
    <property type="match status" value="1"/>
</dbReference>
<feature type="transmembrane region" description="Helical" evidence="6">
    <location>
        <begin position="339"/>
        <end position="363"/>
    </location>
</feature>
<feature type="domain" description="Major facilitator superfamily (MFS) profile" evidence="7">
    <location>
        <begin position="13"/>
        <end position="394"/>
    </location>
</feature>
<dbReference type="PROSITE" id="PS50850">
    <property type="entry name" value="MFS"/>
    <property type="match status" value="1"/>
</dbReference>
<comment type="subcellular location">
    <subcellularLocation>
        <location evidence="1">Cell membrane</location>
        <topology evidence="1">Multi-pass membrane protein</topology>
    </subcellularLocation>
</comment>
<evidence type="ECO:0000256" key="3">
    <source>
        <dbReference type="ARBA" id="ARBA00022692"/>
    </source>
</evidence>
<evidence type="ECO:0000256" key="1">
    <source>
        <dbReference type="ARBA" id="ARBA00004651"/>
    </source>
</evidence>
<evidence type="ECO:0000313" key="9">
    <source>
        <dbReference type="Proteomes" id="UP000625804"/>
    </source>
</evidence>
<evidence type="ECO:0000256" key="6">
    <source>
        <dbReference type="SAM" id="Phobius"/>
    </source>
</evidence>
<evidence type="ECO:0000313" key="8">
    <source>
        <dbReference type="EMBL" id="NSL52834.1"/>
    </source>
</evidence>
<feature type="transmembrane region" description="Helical" evidence="6">
    <location>
        <begin position="138"/>
        <end position="159"/>
    </location>
</feature>
<dbReference type="Proteomes" id="UP000625804">
    <property type="component" value="Unassembled WGS sequence"/>
</dbReference>
<evidence type="ECO:0000259" key="7">
    <source>
        <dbReference type="PROSITE" id="PS50850"/>
    </source>
</evidence>
<dbReference type="RefSeq" id="WP_173732031.1">
    <property type="nucleotide sequence ID" value="NZ_JABTTE010000022.1"/>
</dbReference>
<evidence type="ECO:0000256" key="4">
    <source>
        <dbReference type="ARBA" id="ARBA00022989"/>
    </source>
</evidence>
<feature type="transmembrane region" description="Helical" evidence="6">
    <location>
        <begin position="108"/>
        <end position="126"/>
    </location>
</feature>
<gene>
    <name evidence="8" type="ORF">HR057_13840</name>
</gene>
<dbReference type="InterPro" id="IPR005829">
    <property type="entry name" value="Sugar_transporter_CS"/>
</dbReference>
<protein>
    <submittedName>
        <fullName evidence="8">MFS transporter</fullName>
    </submittedName>
</protein>
<keyword evidence="4 6" id="KW-1133">Transmembrane helix</keyword>
<feature type="transmembrane region" description="Helical" evidence="6">
    <location>
        <begin position="49"/>
        <end position="67"/>
    </location>
</feature>
<organism evidence="8 9">
    <name type="scientific">Calidifontibacillus erzurumensis</name>
    <dbReference type="NCBI Taxonomy" id="2741433"/>
    <lineage>
        <taxon>Bacteria</taxon>
        <taxon>Bacillati</taxon>
        <taxon>Bacillota</taxon>
        <taxon>Bacilli</taxon>
        <taxon>Bacillales</taxon>
        <taxon>Bacillaceae</taxon>
        <taxon>Calidifontibacillus/Schinkia group</taxon>
        <taxon>Calidifontibacillus</taxon>
    </lineage>
</organism>
<feature type="transmembrane region" description="Helical" evidence="6">
    <location>
        <begin position="248"/>
        <end position="269"/>
    </location>
</feature>
<keyword evidence="9" id="KW-1185">Reference proteome</keyword>
<dbReference type="PROSITE" id="PS00217">
    <property type="entry name" value="SUGAR_TRANSPORT_2"/>
    <property type="match status" value="1"/>
</dbReference>